<gene>
    <name evidence="5" type="ORF">WG78_18565</name>
</gene>
<dbReference type="InterPro" id="IPR001173">
    <property type="entry name" value="Glyco_trans_2-like"/>
</dbReference>
<dbReference type="EMBL" id="LAQT01000032">
    <property type="protein sequence ID" value="KPC50098.1"/>
    <property type="molecule type" value="Genomic_DNA"/>
</dbReference>
<keyword evidence="2" id="KW-0328">Glycosyltransferase</keyword>
<comment type="caution">
    <text evidence="5">The sequence shown here is derived from an EMBL/GenBank/DDBJ whole genome shotgun (WGS) entry which is preliminary data.</text>
</comment>
<dbReference type="PANTHER" id="PTHR43179">
    <property type="entry name" value="RHAMNOSYLTRANSFERASE WBBL"/>
    <property type="match status" value="1"/>
</dbReference>
<dbReference type="InterPro" id="IPR006446">
    <property type="entry name" value="RhaTrfase"/>
</dbReference>
<name>A0A0N0GLP3_9NEIS</name>
<dbReference type="CDD" id="cd02526">
    <property type="entry name" value="GT2_RfbF_like"/>
    <property type="match status" value="1"/>
</dbReference>
<keyword evidence="3 5" id="KW-0808">Transferase</keyword>
<dbReference type="GO" id="GO:0016757">
    <property type="term" value="F:glycosyltransferase activity"/>
    <property type="evidence" value="ECO:0007669"/>
    <property type="project" value="UniProtKB-KW"/>
</dbReference>
<evidence type="ECO:0000313" key="5">
    <source>
        <dbReference type="EMBL" id="KPC50098.1"/>
    </source>
</evidence>
<dbReference type="Proteomes" id="UP000037939">
    <property type="component" value="Unassembled WGS sequence"/>
</dbReference>
<evidence type="ECO:0000259" key="4">
    <source>
        <dbReference type="Pfam" id="PF00535"/>
    </source>
</evidence>
<dbReference type="Gene3D" id="3.90.550.10">
    <property type="entry name" value="Spore Coat Polysaccharide Biosynthesis Protein SpsA, Chain A"/>
    <property type="match status" value="1"/>
</dbReference>
<comment type="similarity">
    <text evidence="1">Belongs to the glycosyltransferase 2 family.</text>
</comment>
<sequence>MIGAVVVTYHPDEAALSGIEKWQELFGAVAVVDNSAQCPAALQTLSNRYAHVDLIANGRNLGVAAALNQGVARLLAQGCDYLFLFDQDSEPEAAMVNGVVAQLQALDGEPVAQIGPAYFDRRLQQRAPFIQLVGGRIVRHPAQGEALIEADYLITSGTCIPSRAWQQIGPMDERLFIDFVDIEWGLRARAQGWRSYGWPAVTMQHSLGDEPVKVFGRSYPLHSPLRHYYYFRNCIALMKRAYIPREWKWIELYKLPLRFVVYAIFTRQRRRHAYMMLRGLWDGLRGKTGRAP</sequence>
<evidence type="ECO:0000256" key="3">
    <source>
        <dbReference type="ARBA" id="ARBA00022679"/>
    </source>
</evidence>
<dbReference type="PANTHER" id="PTHR43179:SF12">
    <property type="entry name" value="GALACTOFURANOSYLTRANSFERASE GLFT2"/>
    <property type="match status" value="1"/>
</dbReference>
<protein>
    <submittedName>
        <fullName evidence="5">Glycosyl transferase family 2</fullName>
    </submittedName>
</protein>
<evidence type="ECO:0000256" key="1">
    <source>
        <dbReference type="ARBA" id="ARBA00006739"/>
    </source>
</evidence>
<dbReference type="NCBIfam" id="TIGR01556">
    <property type="entry name" value="rhamnosyltran"/>
    <property type="match status" value="1"/>
</dbReference>
<keyword evidence="6" id="KW-1185">Reference proteome</keyword>
<dbReference type="RefSeq" id="WP_053939303.1">
    <property type="nucleotide sequence ID" value="NZ_LAQT01000032.1"/>
</dbReference>
<dbReference type="AlphaFoldDB" id="A0A0N0GLP3"/>
<dbReference type="InterPro" id="IPR029044">
    <property type="entry name" value="Nucleotide-diphossugar_trans"/>
</dbReference>
<dbReference type="SUPFAM" id="SSF53448">
    <property type="entry name" value="Nucleotide-diphospho-sugar transferases"/>
    <property type="match status" value="1"/>
</dbReference>
<organism evidence="5 6">
    <name type="scientific">Amantichitinum ursilacus</name>
    <dbReference type="NCBI Taxonomy" id="857265"/>
    <lineage>
        <taxon>Bacteria</taxon>
        <taxon>Pseudomonadati</taxon>
        <taxon>Pseudomonadota</taxon>
        <taxon>Betaproteobacteria</taxon>
        <taxon>Neisseriales</taxon>
        <taxon>Chitinibacteraceae</taxon>
        <taxon>Amantichitinum</taxon>
    </lineage>
</organism>
<dbReference type="PATRIC" id="fig|857265.3.peg.3799"/>
<proteinExistence type="inferred from homology"/>
<feature type="domain" description="Glycosyltransferase 2-like" evidence="4">
    <location>
        <begin position="30"/>
        <end position="115"/>
    </location>
</feature>
<accession>A0A0N0GLP3</accession>
<evidence type="ECO:0000256" key="2">
    <source>
        <dbReference type="ARBA" id="ARBA00022676"/>
    </source>
</evidence>
<dbReference type="STRING" id="857265.WG78_18565"/>
<dbReference type="OrthoDB" id="9771846at2"/>
<reference evidence="5 6" key="1">
    <citation type="submission" date="2015-07" db="EMBL/GenBank/DDBJ databases">
        <title>Draft genome sequence of the Amantichitinum ursilacus IGB-41, a new chitin-degrading bacterium.</title>
        <authorList>
            <person name="Kirstahler P."/>
            <person name="Guenther M."/>
            <person name="Grumaz C."/>
            <person name="Rupp S."/>
            <person name="Zibek S."/>
            <person name="Sohn K."/>
        </authorList>
    </citation>
    <scope>NUCLEOTIDE SEQUENCE [LARGE SCALE GENOMIC DNA]</scope>
    <source>
        <strain evidence="5 6">IGB-41</strain>
    </source>
</reference>
<evidence type="ECO:0000313" key="6">
    <source>
        <dbReference type="Proteomes" id="UP000037939"/>
    </source>
</evidence>
<dbReference type="Pfam" id="PF00535">
    <property type="entry name" value="Glycos_transf_2"/>
    <property type="match status" value="1"/>
</dbReference>